<dbReference type="SUPFAM" id="SSF52540">
    <property type="entry name" value="P-loop containing nucleoside triphosphate hydrolases"/>
    <property type="match status" value="1"/>
</dbReference>
<accession>A0A0D0Q8F1</accession>
<keyword evidence="2" id="KW-1185">Reference proteome</keyword>
<dbReference type="InterPro" id="IPR027417">
    <property type="entry name" value="P-loop_NTPase"/>
</dbReference>
<sequence>MARQLTFELPARVRQGPADFFVSDSNRAAYVMVTGAEGPWPDGKLALVGPPGSGKSHLVRVWQEQSGGAVVAAEDLGDDFRPGAALAVENVQRLPRRAEETLFHVHNAIRARGGRLLLTADRPPSAWPILLPDLASRMQATNVVRIVDPDDALLSALLAKLFYDRQIAAPPSLIRWLVPRIERSHAAAAGIVDRLDRAALASGERIGTGLARRLLDNGDAAA</sequence>
<dbReference type="GO" id="GO:0003688">
    <property type="term" value="F:DNA replication origin binding"/>
    <property type="evidence" value="ECO:0007669"/>
    <property type="project" value="TreeGrafter"/>
</dbReference>
<reference evidence="1 2" key="1">
    <citation type="submission" date="2013-01" db="EMBL/GenBank/DDBJ databases">
        <authorList>
            <person name="Fiebig A."/>
            <person name="Goeker M."/>
            <person name="Klenk H.-P.P."/>
        </authorList>
    </citation>
    <scope>NUCLEOTIDE SEQUENCE [LARGE SCALE GENOMIC DNA]</scope>
    <source>
        <strain evidence="1 2">DSM 24838</strain>
    </source>
</reference>
<protein>
    <submittedName>
        <fullName evidence="1">ATPase involved in DNA replication initiation</fullName>
    </submittedName>
</protein>
<dbReference type="STRING" id="1123501.Wenmar_02938"/>
<dbReference type="PANTHER" id="PTHR30050:SF5">
    <property type="entry name" value="DNAA REGULATORY INACTIVATOR HDA"/>
    <property type="match status" value="1"/>
</dbReference>
<dbReference type="Gene3D" id="3.40.50.300">
    <property type="entry name" value="P-loop containing nucleotide triphosphate hydrolases"/>
    <property type="match status" value="1"/>
</dbReference>
<gene>
    <name evidence="1" type="ORF">Wenmar_02938</name>
</gene>
<dbReference type="OrthoDB" id="7390113at2"/>
<dbReference type="PANTHER" id="PTHR30050">
    <property type="entry name" value="CHROMOSOMAL REPLICATION INITIATOR PROTEIN DNAA"/>
    <property type="match status" value="1"/>
</dbReference>
<dbReference type="AlphaFoldDB" id="A0A0D0Q8F1"/>
<dbReference type="eggNOG" id="COG0593">
    <property type="taxonomic scope" value="Bacteria"/>
</dbReference>
<evidence type="ECO:0000313" key="2">
    <source>
        <dbReference type="Proteomes" id="UP000035100"/>
    </source>
</evidence>
<proteinExistence type="predicted"/>
<dbReference type="GO" id="GO:0005886">
    <property type="term" value="C:plasma membrane"/>
    <property type="evidence" value="ECO:0007669"/>
    <property type="project" value="TreeGrafter"/>
</dbReference>
<dbReference type="RefSeq" id="WP_018303830.1">
    <property type="nucleotide sequence ID" value="NZ_KB902310.1"/>
</dbReference>
<organism evidence="1 2">
    <name type="scientific">Wenxinia marina DSM 24838</name>
    <dbReference type="NCBI Taxonomy" id="1123501"/>
    <lineage>
        <taxon>Bacteria</taxon>
        <taxon>Pseudomonadati</taxon>
        <taxon>Pseudomonadota</taxon>
        <taxon>Alphaproteobacteria</taxon>
        <taxon>Rhodobacterales</taxon>
        <taxon>Roseobacteraceae</taxon>
        <taxon>Wenxinia</taxon>
    </lineage>
</organism>
<name>A0A0D0Q8F1_9RHOB</name>
<dbReference type="Proteomes" id="UP000035100">
    <property type="component" value="Unassembled WGS sequence"/>
</dbReference>
<dbReference type="Gene3D" id="1.10.8.60">
    <property type="match status" value="1"/>
</dbReference>
<comment type="caution">
    <text evidence="1">The sequence shown here is derived from an EMBL/GenBank/DDBJ whole genome shotgun (WGS) entry which is preliminary data.</text>
</comment>
<evidence type="ECO:0000313" key="1">
    <source>
        <dbReference type="EMBL" id="KIQ68667.1"/>
    </source>
</evidence>
<dbReference type="EMBL" id="AONG01000013">
    <property type="protein sequence ID" value="KIQ68667.1"/>
    <property type="molecule type" value="Genomic_DNA"/>
</dbReference>
<dbReference type="GO" id="GO:0006270">
    <property type="term" value="P:DNA replication initiation"/>
    <property type="evidence" value="ECO:0007669"/>
    <property type="project" value="TreeGrafter"/>
</dbReference>